<feature type="compositionally biased region" description="Low complexity" evidence="1">
    <location>
        <begin position="166"/>
        <end position="184"/>
    </location>
</feature>
<comment type="caution">
    <text evidence="2">The sequence shown here is derived from an EMBL/GenBank/DDBJ whole genome shotgun (WGS) entry which is preliminary data.</text>
</comment>
<gene>
    <name evidence="2" type="ORF">BOX15_Mlig005197g2</name>
</gene>
<evidence type="ECO:0000256" key="1">
    <source>
        <dbReference type="SAM" id="MobiDB-lite"/>
    </source>
</evidence>
<feature type="non-terminal residue" evidence="2">
    <location>
        <position position="1"/>
    </location>
</feature>
<keyword evidence="3" id="KW-1185">Reference proteome</keyword>
<name>A0A267G3W9_9PLAT</name>
<feature type="compositionally biased region" description="Gly residues" evidence="1">
    <location>
        <begin position="38"/>
        <end position="61"/>
    </location>
</feature>
<reference evidence="2 3" key="1">
    <citation type="submission" date="2017-06" db="EMBL/GenBank/DDBJ databases">
        <title>A platform for efficient transgenesis in Macrostomum lignano, a flatworm model organism for stem cell research.</title>
        <authorList>
            <person name="Berezikov E."/>
        </authorList>
    </citation>
    <scope>NUCLEOTIDE SEQUENCE [LARGE SCALE GENOMIC DNA]</scope>
    <source>
        <strain evidence="2">DV1</strain>
        <tissue evidence="2">Whole organism</tissue>
    </source>
</reference>
<feature type="compositionally biased region" description="Low complexity" evidence="1">
    <location>
        <begin position="128"/>
        <end position="152"/>
    </location>
</feature>
<accession>A0A267G3W9</accession>
<feature type="compositionally biased region" description="Polar residues" evidence="1">
    <location>
        <begin position="9"/>
        <end position="23"/>
    </location>
</feature>
<protein>
    <submittedName>
        <fullName evidence="2">Uncharacterized protein</fullName>
    </submittedName>
</protein>
<feature type="compositionally biased region" description="Polar residues" evidence="1">
    <location>
        <begin position="91"/>
        <end position="101"/>
    </location>
</feature>
<evidence type="ECO:0000313" key="2">
    <source>
        <dbReference type="EMBL" id="PAA80087.1"/>
    </source>
</evidence>
<sequence>LQLAETADQMFSSNSGANFSPSNPGGFGNGIIPENLRGAGGPPLIGQAAAGGSGGPPIGRGRGIRPLSMDDNRNQQQPQPPTVPAAVATGQVEQVNLQSNPPVRGRGRGIRPLDLTEFDELPQPPKVEQPQQQQQQQPAWYEPQNPQQQWRQRSSRPHQPWRKQSPRLQQQQQQGRHYQQQQVQALSPEDLEFVTSHSLRSIALNCDTNFAGQSLEIRSVALELLLDRERRLAVAANSS</sequence>
<dbReference type="AlphaFoldDB" id="A0A267G3W9"/>
<proteinExistence type="predicted"/>
<dbReference type="Proteomes" id="UP000215902">
    <property type="component" value="Unassembled WGS sequence"/>
</dbReference>
<organism evidence="2 3">
    <name type="scientific">Macrostomum lignano</name>
    <dbReference type="NCBI Taxonomy" id="282301"/>
    <lineage>
        <taxon>Eukaryota</taxon>
        <taxon>Metazoa</taxon>
        <taxon>Spiralia</taxon>
        <taxon>Lophotrochozoa</taxon>
        <taxon>Platyhelminthes</taxon>
        <taxon>Rhabditophora</taxon>
        <taxon>Macrostomorpha</taxon>
        <taxon>Macrostomida</taxon>
        <taxon>Macrostomidae</taxon>
        <taxon>Macrostomum</taxon>
    </lineage>
</organism>
<dbReference type="EMBL" id="NIVC01000598">
    <property type="protein sequence ID" value="PAA80087.1"/>
    <property type="molecule type" value="Genomic_DNA"/>
</dbReference>
<feature type="compositionally biased region" description="Basic residues" evidence="1">
    <location>
        <begin position="153"/>
        <end position="165"/>
    </location>
</feature>
<evidence type="ECO:0000313" key="3">
    <source>
        <dbReference type="Proteomes" id="UP000215902"/>
    </source>
</evidence>
<feature type="region of interest" description="Disordered" evidence="1">
    <location>
        <begin position="1"/>
        <end position="184"/>
    </location>
</feature>